<dbReference type="AlphaFoldDB" id="A0A0R2AS07"/>
<organism evidence="2 3">
    <name type="scientific">Apilactobacillus ozensis DSM 23829 = JCM 17196</name>
    <dbReference type="NCBI Taxonomy" id="1423781"/>
    <lineage>
        <taxon>Bacteria</taxon>
        <taxon>Bacillati</taxon>
        <taxon>Bacillota</taxon>
        <taxon>Bacilli</taxon>
        <taxon>Lactobacillales</taxon>
        <taxon>Lactobacillaceae</taxon>
        <taxon>Apilactobacillus</taxon>
    </lineage>
</organism>
<evidence type="ECO:0000313" key="2">
    <source>
        <dbReference type="EMBL" id="KRM69423.1"/>
    </source>
</evidence>
<dbReference type="STRING" id="1423781.FD06_GL001093"/>
<feature type="domain" description="SprT-like" evidence="1">
    <location>
        <begin position="4"/>
        <end position="144"/>
    </location>
</feature>
<protein>
    <recommendedName>
        <fullName evidence="1">SprT-like domain-containing protein</fullName>
    </recommendedName>
</protein>
<name>A0A0R2AS07_9LACO</name>
<dbReference type="NCBIfam" id="NF003339">
    <property type="entry name" value="PRK04351.1"/>
    <property type="match status" value="1"/>
</dbReference>
<proteinExistence type="predicted"/>
<dbReference type="OrthoDB" id="9799909at2"/>
<dbReference type="SMART" id="SM00731">
    <property type="entry name" value="SprT"/>
    <property type="match status" value="1"/>
</dbReference>
<dbReference type="InterPro" id="IPR006640">
    <property type="entry name" value="SprT-like_domain"/>
</dbReference>
<dbReference type="Proteomes" id="UP000052012">
    <property type="component" value="Unassembled WGS sequence"/>
</dbReference>
<dbReference type="Gene3D" id="3.30.2010.10">
    <property type="entry name" value="Metalloproteases ('zincins'), catalytic domain"/>
    <property type="match status" value="1"/>
</dbReference>
<dbReference type="GO" id="GO:0006950">
    <property type="term" value="P:response to stress"/>
    <property type="evidence" value="ECO:0007669"/>
    <property type="project" value="UniProtKB-ARBA"/>
</dbReference>
<gene>
    <name evidence="2" type="ORF">FD06_GL001093</name>
</gene>
<reference evidence="2 3" key="1">
    <citation type="journal article" date="2015" name="Genome Announc.">
        <title>Expanding the biotechnology potential of lactobacilli through comparative genomics of 213 strains and associated genera.</title>
        <authorList>
            <person name="Sun Z."/>
            <person name="Harris H.M."/>
            <person name="McCann A."/>
            <person name="Guo C."/>
            <person name="Argimon S."/>
            <person name="Zhang W."/>
            <person name="Yang X."/>
            <person name="Jeffery I.B."/>
            <person name="Cooney J.C."/>
            <person name="Kagawa T.F."/>
            <person name="Liu W."/>
            <person name="Song Y."/>
            <person name="Salvetti E."/>
            <person name="Wrobel A."/>
            <person name="Rasinkangas P."/>
            <person name="Parkhill J."/>
            <person name="Rea M.C."/>
            <person name="O'Sullivan O."/>
            <person name="Ritari J."/>
            <person name="Douillard F.P."/>
            <person name="Paul Ross R."/>
            <person name="Yang R."/>
            <person name="Briner A.E."/>
            <person name="Felis G.E."/>
            <person name="de Vos W.M."/>
            <person name="Barrangou R."/>
            <person name="Klaenhammer T.R."/>
            <person name="Caufield P.W."/>
            <person name="Cui Y."/>
            <person name="Zhang H."/>
            <person name="O'Toole P.W."/>
        </authorList>
    </citation>
    <scope>NUCLEOTIDE SEQUENCE [LARGE SCALE GENOMIC DNA]</scope>
    <source>
        <strain evidence="2 3">DSM 23829</strain>
    </source>
</reference>
<sequence length="144" mass="16890">MTDDELTLLVQKISIKYFNKKFKHQAFFNTRLKTTGGRYSLKEHWIDINPKILEKYSCEILIGVIKHELCHYHLHLDGYSGKHSSNEFKSLLKKVGGSRYVPILEKQKSLRYVCQDCGRVYIRHKKINSLKYVCSKCHGNIKLS</sequence>
<keyword evidence="3" id="KW-1185">Reference proteome</keyword>
<comment type="caution">
    <text evidence="2">The sequence shown here is derived from an EMBL/GenBank/DDBJ whole genome shotgun (WGS) entry which is preliminary data.</text>
</comment>
<dbReference type="Pfam" id="PF10263">
    <property type="entry name" value="SprT-like"/>
    <property type="match status" value="1"/>
</dbReference>
<evidence type="ECO:0000259" key="1">
    <source>
        <dbReference type="SMART" id="SM00731"/>
    </source>
</evidence>
<accession>A0A0R2AS07</accession>
<evidence type="ECO:0000313" key="3">
    <source>
        <dbReference type="Proteomes" id="UP000052012"/>
    </source>
</evidence>
<dbReference type="EMBL" id="AYYQ01000004">
    <property type="protein sequence ID" value="KRM69423.1"/>
    <property type="molecule type" value="Genomic_DNA"/>
</dbReference>
<dbReference type="RefSeq" id="WP_056965676.1">
    <property type="nucleotide sequence ID" value="NZ_AYYQ01000004.1"/>
</dbReference>
<dbReference type="PATRIC" id="fig|1423781.4.peg.1134"/>